<accession>A0AAE9WBT9</accession>
<keyword evidence="3" id="KW-0508">mRNA splicing</keyword>
<dbReference type="Pfam" id="PF06544">
    <property type="entry name" value="Prp3_C"/>
    <property type="match status" value="1"/>
</dbReference>
<comment type="subcellular location">
    <subcellularLocation>
        <location evidence="1">Nucleus</location>
    </subcellularLocation>
</comment>
<keyword evidence="9" id="KW-1185">Reference proteome</keyword>
<keyword evidence="2" id="KW-0507">mRNA processing</keyword>
<evidence type="ECO:0000256" key="4">
    <source>
        <dbReference type="ARBA" id="ARBA00023242"/>
    </source>
</evidence>
<dbReference type="Proteomes" id="UP001212411">
    <property type="component" value="Chromosome 2"/>
</dbReference>
<dbReference type="InterPro" id="IPR010541">
    <property type="entry name" value="Prp3_C"/>
</dbReference>
<evidence type="ECO:0000256" key="5">
    <source>
        <dbReference type="SAM" id="MobiDB-lite"/>
    </source>
</evidence>
<dbReference type="PANTHER" id="PTHR14212:SF0">
    <property type="entry name" value="U4_U6 SMALL NUCLEAR RIBONUCLEOPROTEIN PRP3"/>
    <property type="match status" value="1"/>
</dbReference>
<feature type="compositionally biased region" description="Polar residues" evidence="5">
    <location>
        <begin position="17"/>
        <end position="30"/>
    </location>
</feature>
<keyword evidence="4" id="KW-0539">Nucleus</keyword>
<feature type="region of interest" description="Disordered" evidence="5">
    <location>
        <begin position="271"/>
        <end position="299"/>
    </location>
</feature>
<dbReference type="KEGG" id="som:SOMG_05094"/>
<feature type="region of interest" description="Disordered" evidence="5">
    <location>
        <begin position="86"/>
        <end position="121"/>
    </location>
</feature>
<sequence>MEAVKRRKLELEKRTSSQRFGGSDQNSDGNRPNEPGAAQRRIAELRERTAKRFNSFSPPSAPSQHTEGDVARGGLRVGIHPALLKDDSYSYNGNSEKPSVPNKPVRDSPNVLPQERSVESKRNPLLEDIEAPKVENLPYYDPRTKESRRSRAPRALSLNASGKYIEEAEQFRRQSQLEELKKRVALHSEKAGINDELLVTSKSIHRVEPPSVEWWDLPYVVDESTYGDQYTWKIFENSETITSNIQHPIPVLPPYLKNQPPSKSLFLTKKEQKKIRRQTRAEARKEKQDRQLLGLEPPEPPKVKLSNLMNVLGDAAIKDPTKMEAEVRKQVEERRLRHEQMNEERKLAPEERRNKLLKKLEEDVASGLQCLVFKIKYLAHRPHRLKIDLNAKQLGLTGACILNDKLNLVIVEGGRKNIKHFKKLMINRIDWTDTSRNSILAQGNKLADMNGSTIPYNENTCELIWEGDLSKRNFSYWTFRKCPTENEARQSLEQLGNSEHFWVLANSWNRGEDFD</sequence>
<evidence type="ECO:0000256" key="1">
    <source>
        <dbReference type="ARBA" id="ARBA00004123"/>
    </source>
</evidence>
<feature type="domain" description="Pre-mRNA-splicing factor 3" evidence="7">
    <location>
        <begin position="138"/>
        <end position="347"/>
    </location>
</feature>
<reference evidence="8 9" key="1">
    <citation type="journal article" date="2023" name="G3 (Bethesda)">
        <title>A high-quality reference genome for the fission yeast Schizosaccharomyces osmophilus.</title>
        <authorList>
            <person name="Jia G.S."/>
            <person name="Zhang W.C."/>
            <person name="Liang Y."/>
            <person name="Liu X.H."/>
            <person name="Rhind N."/>
            <person name="Pidoux A."/>
            <person name="Brysch-Herzberg M."/>
            <person name="Du L.L."/>
        </authorList>
    </citation>
    <scope>NUCLEOTIDE SEQUENCE [LARGE SCALE GENOMIC DNA]</scope>
    <source>
        <strain evidence="8 9">CBS 15793</strain>
    </source>
</reference>
<evidence type="ECO:0000259" key="7">
    <source>
        <dbReference type="Pfam" id="PF08572"/>
    </source>
</evidence>
<proteinExistence type="predicted"/>
<dbReference type="EMBL" id="CP115612">
    <property type="protein sequence ID" value="WBW73477.1"/>
    <property type="molecule type" value="Genomic_DNA"/>
</dbReference>
<evidence type="ECO:0000259" key="6">
    <source>
        <dbReference type="Pfam" id="PF06544"/>
    </source>
</evidence>
<evidence type="ECO:0000256" key="3">
    <source>
        <dbReference type="ARBA" id="ARBA00023187"/>
    </source>
</evidence>
<dbReference type="GeneID" id="80878557"/>
<dbReference type="PANTHER" id="PTHR14212">
    <property type="entry name" value="U4/U6-ASSOCIATED RNA SPLICING FACTOR-RELATED"/>
    <property type="match status" value="1"/>
</dbReference>
<evidence type="ECO:0000313" key="9">
    <source>
        <dbReference type="Proteomes" id="UP001212411"/>
    </source>
</evidence>
<evidence type="ECO:0000256" key="2">
    <source>
        <dbReference type="ARBA" id="ARBA00022664"/>
    </source>
</evidence>
<feature type="compositionally biased region" description="Basic and acidic residues" evidence="5">
    <location>
        <begin position="41"/>
        <end position="50"/>
    </location>
</feature>
<feature type="region of interest" description="Disordered" evidence="5">
    <location>
        <begin position="1"/>
        <end position="69"/>
    </location>
</feature>
<evidence type="ECO:0000313" key="8">
    <source>
        <dbReference type="EMBL" id="WBW73477.1"/>
    </source>
</evidence>
<feature type="compositionally biased region" description="Polar residues" evidence="5">
    <location>
        <begin position="52"/>
        <end position="65"/>
    </location>
</feature>
<dbReference type="Pfam" id="PF08572">
    <property type="entry name" value="PRP3"/>
    <property type="match status" value="1"/>
</dbReference>
<feature type="compositionally biased region" description="Basic and acidic residues" evidence="5">
    <location>
        <begin position="279"/>
        <end position="290"/>
    </location>
</feature>
<organism evidence="8 9">
    <name type="scientific">Schizosaccharomyces osmophilus</name>
    <dbReference type="NCBI Taxonomy" id="2545709"/>
    <lineage>
        <taxon>Eukaryota</taxon>
        <taxon>Fungi</taxon>
        <taxon>Dikarya</taxon>
        <taxon>Ascomycota</taxon>
        <taxon>Taphrinomycotina</taxon>
        <taxon>Schizosaccharomycetes</taxon>
        <taxon>Schizosaccharomycetales</taxon>
        <taxon>Schizosaccharomycetaceae</taxon>
        <taxon>Schizosaccharomyces</taxon>
    </lineage>
</organism>
<dbReference type="CDD" id="cd24162">
    <property type="entry name" value="Prp3_C"/>
    <property type="match status" value="1"/>
</dbReference>
<dbReference type="InterPro" id="IPR027104">
    <property type="entry name" value="Prp3"/>
</dbReference>
<dbReference type="GO" id="GO:0046540">
    <property type="term" value="C:U4/U6 x U5 tri-snRNP complex"/>
    <property type="evidence" value="ECO:0007669"/>
    <property type="project" value="InterPro"/>
</dbReference>
<name>A0AAE9WBT9_9SCHI</name>
<dbReference type="AlphaFoldDB" id="A0AAE9WBT9"/>
<feature type="domain" description="Small nuclear ribonucleoprotein Prp3 C-terminal" evidence="6">
    <location>
        <begin position="372"/>
        <end position="505"/>
    </location>
</feature>
<dbReference type="GO" id="GO:0000398">
    <property type="term" value="P:mRNA splicing, via spliceosome"/>
    <property type="evidence" value="ECO:0007669"/>
    <property type="project" value="InterPro"/>
</dbReference>
<gene>
    <name evidence="8" type="primary">prp3</name>
    <name evidence="8" type="ORF">SOMG_05094</name>
</gene>
<dbReference type="InterPro" id="IPR013881">
    <property type="entry name" value="Pre-mRNA_splic_Prp3_dom"/>
</dbReference>
<protein>
    <submittedName>
        <fullName evidence="8">U4/U6 x U5 tri-snRNP complex subunit Prp3</fullName>
    </submittedName>
</protein>
<dbReference type="RefSeq" id="XP_056037720.1">
    <property type="nucleotide sequence ID" value="XM_056183868.1"/>
</dbReference>